<comment type="caution">
    <text evidence="2">The sequence shown here is derived from an EMBL/GenBank/DDBJ whole genome shotgun (WGS) entry which is preliminary data.</text>
</comment>
<dbReference type="Gene3D" id="1.20.120.450">
    <property type="entry name" value="dinb family like domain"/>
    <property type="match status" value="1"/>
</dbReference>
<dbReference type="SUPFAM" id="SSF109854">
    <property type="entry name" value="DinB/YfiT-like putative metalloenzymes"/>
    <property type="match status" value="1"/>
</dbReference>
<dbReference type="Pfam" id="PF12867">
    <property type="entry name" value="DinB_2"/>
    <property type="match status" value="1"/>
</dbReference>
<dbReference type="InterPro" id="IPR024775">
    <property type="entry name" value="DinB-like"/>
</dbReference>
<protein>
    <submittedName>
        <fullName evidence="2">DinB family protein</fullName>
    </submittedName>
</protein>
<proteinExistence type="predicted"/>
<keyword evidence="3" id="KW-1185">Reference proteome</keyword>
<name>A0ABN1BT57_9BACI</name>
<organism evidence="2 3">
    <name type="scientific">Salinibacillus aidingensis</name>
    <dbReference type="NCBI Taxonomy" id="237684"/>
    <lineage>
        <taxon>Bacteria</taxon>
        <taxon>Bacillati</taxon>
        <taxon>Bacillota</taxon>
        <taxon>Bacilli</taxon>
        <taxon>Bacillales</taxon>
        <taxon>Bacillaceae</taxon>
        <taxon>Salinibacillus</taxon>
    </lineage>
</organism>
<dbReference type="Proteomes" id="UP001500880">
    <property type="component" value="Unassembled WGS sequence"/>
</dbReference>
<evidence type="ECO:0000313" key="3">
    <source>
        <dbReference type="Proteomes" id="UP001500880"/>
    </source>
</evidence>
<dbReference type="EMBL" id="BAAADO010000012">
    <property type="protein sequence ID" value="GAA0504366.1"/>
    <property type="molecule type" value="Genomic_DNA"/>
</dbReference>
<dbReference type="InterPro" id="IPR034660">
    <property type="entry name" value="DinB/YfiT-like"/>
</dbReference>
<reference evidence="2 3" key="1">
    <citation type="journal article" date="2019" name="Int. J. Syst. Evol. Microbiol.">
        <title>The Global Catalogue of Microorganisms (GCM) 10K type strain sequencing project: providing services to taxonomists for standard genome sequencing and annotation.</title>
        <authorList>
            <consortium name="The Broad Institute Genomics Platform"/>
            <consortium name="The Broad Institute Genome Sequencing Center for Infectious Disease"/>
            <person name="Wu L."/>
            <person name="Ma J."/>
        </authorList>
    </citation>
    <scope>NUCLEOTIDE SEQUENCE [LARGE SCALE GENOMIC DNA]</scope>
    <source>
        <strain evidence="2 3">JCM 12389</strain>
    </source>
</reference>
<sequence length="158" mass="18178">MENYLLKQLLFVRESTINFVKDMGEATSELVPDKLNNNIKWNLGHIYVVGEKFLFHFTGEETKIPSNYPTFFNTGTSPADWEMKPPSLKELIDVLSEQINRMNLALSGRMDEKVKEAYTTSTGFELRIVKEFVSFCLYHEGMHFGAIKNIGKLVKEMS</sequence>
<accession>A0ABN1BT57</accession>
<gene>
    <name evidence="2" type="ORF">GCM10008986_34880</name>
</gene>
<feature type="domain" description="DinB-like" evidence="1">
    <location>
        <begin position="8"/>
        <end position="147"/>
    </location>
</feature>
<evidence type="ECO:0000313" key="2">
    <source>
        <dbReference type="EMBL" id="GAA0504366.1"/>
    </source>
</evidence>
<dbReference type="RefSeq" id="WP_343844016.1">
    <property type="nucleotide sequence ID" value="NZ_BAAADO010000012.1"/>
</dbReference>
<evidence type="ECO:0000259" key="1">
    <source>
        <dbReference type="Pfam" id="PF12867"/>
    </source>
</evidence>